<gene>
    <name evidence="1" type="ORF">EAG_14161</name>
</gene>
<name>E2A5W0_CAMFO</name>
<organism evidence="2">
    <name type="scientific">Camponotus floridanus</name>
    <name type="common">Florida carpenter ant</name>
    <dbReference type="NCBI Taxonomy" id="104421"/>
    <lineage>
        <taxon>Eukaryota</taxon>
        <taxon>Metazoa</taxon>
        <taxon>Ecdysozoa</taxon>
        <taxon>Arthropoda</taxon>
        <taxon>Hexapoda</taxon>
        <taxon>Insecta</taxon>
        <taxon>Pterygota</taxon>
        <taxon>Neoptera</taxon>
        <taxon>Endopterygota</taxon>
        <taxon>Hymenoptera</taxon>
        <taxon>Apocrita</taxon>
        <taxon>Aculeata</taxon>
        <taxon>Formicoidea</taxon>
        <taxon>Formicidae</taxon>
        <taxon>Formicinae</taxon>
        <taxon>Camponotus</taxon>
    </lineage>
</organism>
<keyword evidence="2" id="KW-1185">Reference proteome</keyword>
<dbReference type="InParanoid" id="E2A5W0"/>
<evidence type="ECO:0000313" key="1">
    <source>
        <dbReference type="EMBL" id="EFN71178.1"/>
    </source>
</evidence>
<dbReference type="Proteomes" id="UP000000311">
    <property type="component" value="Unassembled WGS sequence"/>
</dbReference>
<protein>
    <submittedName>
        <fullName evidence="1">Uncharacterized protein</fullName>
    </submittedName>
</protein>
<dbReference type="EMBL" id="GL437069">
    <property type="protein sequence ID" value="EFN71178.1"/>
    <property type="molecule type" value="Genomic_DNA"/>
</dbReference>
<accession>E2A5W0</accession>
<evidence type="ECO:0000313" key="2">
    <source>
        <dbReference type="Proteomes" id="UP000000311"/>
    </source>
</evidence>
<proteinExistence type="predicted"/>
<dbReference type="AlphaFoldDB" id="E2A5W0"/>
<sequence length="223" mass="23906">MSYKREDAATYNDVNYKLVQTDQAFLLSIHLCVSARLRTADLIRWDASSFPRTCAQNIIGSGATSALSGFPKAVLEAATTPFEPTRRTENKLTVRDGRWGRTGPLGYHRVTMAAMVRPWSVYRWLSVVDFADGCFGVGCGGNGGGDGSGGWWCDSGGEEVVVEYGAKETTHRTDKKRQVCTALRLGAANARPAFPINRGSSPSWGGFACAPRNAGSGAAGMND</sequence>
<reference evidence="1 2" key="1">
    <citation type="journal article" date="2010" name="Science">
        <title>Genomic comparison of the ants Camponotus floridanus and Harpegnathos saltator.</title>
        <authorList>
            <person name="Bonasio R."/>
            <person name="Zhang G."/>
            <person name="Ye C."/>
            <person name="Mutti N.S."/>
            <person name="Fang X."/>
            <person name="Qin N."/>
            <person name="Donahue G."/>
            <person name="Yang P."/>
            <person name="Li Q."/>
            <person name="Li C."/>
            <person name="Zhang P."/>
            <person name="Huang Z."/>
            <person name="Berger S.L."/>
            <person name="Reinberg D."/>
            <person name="Wang J."/>
            <person name="Liebig J."/>
        </authorList>
    </citation>
    <scope>NUCLEOTIDE SEQUENCE [LARGE SCALE GENOMIC DNA]</scope>
    <source>
        <strain evidence="2">C129</strain>
    </source>
</reference>